<organism evidence="1">
    <name type="scientific">Nothobranchius korthausae</name>
    <dbReference type="NCBI Taxonomy" id="1143690"/>
    <lineage>
        <taxon>Eukaryota</taxon>
        <taxon>Metazoa</taxon>
        <taxon>Chordata</taxon>
        <taxon>Craniata</taxon>
        <taxon>Vertebrata</taxon>
        <taxon>Euteleostomi</taxon>
        <taxon>Actinopterygii</taxon>
        <taxon>Neopterygii</taxon>
        <taxon>Teleostei</taxon>
        <taxon>Neoteleostei</taxon>
        <taxon>Acanthomorphata</taxon>
        <taxon>Ovalentaria</taxon>
        <taxon>Atherinomorphae</taxon>
        <taxon>Cyprinodontiformes</taxon>
        <taxon>Nothobranchiidae</taxon>
        <taxon>Nothobranchius</taxon>
    </lineage>
</organism>
<evidence type="ECO:0000313" key="1">
    <source>
        <dbReference type="EMBL" id="SBQ51611.1"/>
    </source>
</evidence>
<reference evidence="1" key="2">
    <citation type="submission" date="2016-06" db="EMBL/GenBank/DDBJ databases">
        <title>The genome of a short-lived fish provides insights into sex chromosome evolution and the genetic control of aging.</title>
        <authorList>
            <person name="Reichwald K."/>
            <person name="Felder M."/>
            <person name="Petzold A."/>
            <person name="Koch P."/>
            <person name="Groth M."/>
            <person name="Platzer M."/>
        </authorList>
    </citation>
    <scope>NUCLEOTIDE SEQUENCE</scope>
    <source>
        <tissue evidence="1">Brain</tissue>
    </source>
</reference>
<reference evidence="1" key="1">
    <citation type="submission" date="2016-05" db="EMBL/GenBank/DDBJ databases">
        <authorList>
            <person name="Lavstsen T."/>
            <person name="Jespersen J.S."/>
        </authorList>
    </citation>
    <scope>NUCLEOTIDE SEQUENCE</scope>
    <source>
        <tissue evidence="1">Brain</tissue>
    </source>
</reference>
<sequence>LVLRWLMGHSLKSGRLWDTRRQRCHPYERIDMWHLGCTLVYIEALAKHPFPEDEYKVMRFILKCCGMPDKMDFRVRTANT</sequence>
<accession>A0A1A8EYK6</accession>
<feature type="non-terminal residue" evidence="1">
    <location>
        <position position="1"/>
    </location>
</feature>
<dbReference type="SUPFAM" id="SSF56112">
    <property type="entry name" value="Protein kinase-like (PK-like)"/>
    <property type="match status" value="1"/>
</dbReference>
<proteinExistence type="predicted"/>
<dbReference type="EMBL" id="HAEB01005084">
    <property type="protein sequence ID" value="SBQ51611.1"/>
    <property type="molecule type" value="Transcribed_RNA"/>
</dbReference>
<feature type="non-terminal residue" evidence="1">
    <location>
        <position position="80"/>
    </location>
</feature>
<protein>
    <recommendedName>
        <fullName evidence="2">Protein kinase domain-containing protein</fullName>
    </recommendedName>
</protein>
<name>A0A1A8EYK6_9TELE</name>
<dbReference type="InterPro" id="IPR011009">
    <property type="entry name" value="Kinase-like_dom_sf"/>
</dbReference>
<gene>
    <name evidence="1" type="primary">Nfu_g_1_012505</name>
</gene>
<evidence type="ECO:0008006" key="2">
    <source>
        <dbReference type="Google" id="ProtNLM"/>
    </source>
</evidence>
<dbReference type="AlphaFoldDB" id="A0A1A8EYK6"/>
<dbReference type="Gene3D" id="1.10.510.10">
    <property type="entry name" value="Transferase(Phosphotransferase) domain 1"/>
    <property type="match status" value="1"/>
</dbReference>